<keyword evidence="5 7" id="KW-0472">Membrane</keyword>
<dbReference type="InterPro" id="IPR017800">
    <property type="entry name" value="ADOP"/>
</dbReference>
<sequence>MTLFGNQLQQVLRRLGRAPLFTAITLLTLAIGVGANTVIFSVVNGILLKPLPYPHPEQLIGVWYRADGVNIPQLNMSAANYFIDREQNTTLQDIGIYDGDAFDITGGNAPERVSGADVTDGTLPILGAQPVLGRLFSRQDDLPNAPHTILISYGYWQRKFGGARSVLGRTLVADGQMRQIIGVLPKGFHVADLDDADIYAPMQIDRAKVHLGGFNDRAVARLKPGITLQQAYADLAHLQAVTLRSFPTPEGFSLELFQKANIHPLLRPFKQDVIGDIGNMLWVLMGSIAMVLLVACANVANLLLVRVEGRRQELAVRSALGAGWMQIARELLVESFALGIAGSLLGLALAWGGLHVLLAIAPEGLPRVHEIGIDLPVLLFTVGLALFTSLLIGAIPVFKYAGTGINATLREGGRSLSQSRERHRARKTLVVVQVALALVLLICSGLMIRTFRALSHVSPGFTHPETLQTFRFYIPENRVPDAQGDRVIRMEQEIRDKLADLPGVSSAAIASSVPMDGRYSMDPVFAQDHTYGQGELPPIRKFMHVSPGAFDTLGTRILAGRDFTWSDNYDRHPVAVISENFAREYWKSPVNALGKHIRASSTDDWREIVGVVEDVHASGVDKPAESTVYWPLLSDHLEGQPTEVERYVTYIVRSPRAGSQTFIHELQQQAWSVENEVPISGERTEAEYLRQSMARTSFTLVMLSVAGSMALLLGVIGIYGVIAYSVSQRTREIGIRMALGAQRESLTGLFVRQGMMLTGIGVACGLVAAFLSMRLMSSLLFGVSPMDPLTYAAISIAVLLAAWLACYLPSRRAASINPVQALRSE</sequence>
<name>A0A4Q1SHQ4_9BACT</name>
<dbReference type="InterPro" id="IPR025857">
    <property type="entry name" value="MacB_PCD"/>
</dbReference>
<evidence type="ECO:0000256" key="5">
    <source>
        <dbReference type="ARBA" id="ARBA00023136"/>
    </source>
</evidence>
<proteinExistence type="inferred from homology"/>
<dbReference type="GO" id="GO:0022857">
    <property type="term" value="F:transmembrane transporter activity"/>
    <property type="evidence" value="ECO:0007669"/>
    <property type="project" value="TreeGrafter"/>
</dbReference>
<gene>
    <name evidence="10" type="ORF">ESZ00_02860</name>
</gene>
<dbReference type="InterPro" id="IPR050250">
    <property type="entry name" value="Macrolide_Exporter_MacB"/>
</dbReference>
<evidence type="ECO:0000256" key="7">
    <source>
        <dbReference type="SAM" id="Phobius"/>
    </source>
</evidence>
<evidence type="ECO:0000313" key="10">
    <source>
        <dbReference type="EMBL" id="RXS96897.1"/>
    </source>
</evidence>
<dbReference type="InterPro" id="IPR003838">
    <property type="entry name" value="ABC3_permease_C"/>
</dbReference>
<dbReference type="AlphaFoldDB" id="A0A4Q1SHQ4"/>
<evidence type="ECO:0000256" key="6">
    <source>
        <dbReference type="ARBA" id="ARBA00038076"/>
    </source>
</evidence>
<reference evidence="10 11" key="1">
    <citation type="journal article" date="2016" name="Int. J. Syst. Evol. Microbiol.">
        <title>Acidipila dinghuensis sp. nov., an acidobacterium isolated from forest soil.</title>
        <authorList>
            <person name="Jiang Y.W."/>
            <person name="Wang J."/>
            <person name="Chen M.H."/>
            <person name="Lv Y.Y."/>
            <person name="Qiu L.H."/>
        </authorList>
    </citation>
    <scope>NUCLEOTIDE SEQUENCE [LARGE SCALE GENOMIC DNA]</scope>
    <source>
        <strain evidence="10 11">DHOF10</strain>
    </source>
</reference>
<keyword evidence="4 7" id="KW-1133">Transmembrane helix</keyword>
<feature type="transmembrane region" description="Helical" evidence="7">
    <location>
        <begin position="377"/>
        <end position="398"/>
    </location>
</feature>
<accession>A0A4Q1SHQ4</accession>
<feature type="transmembrane region" description="Helical" evidence="7">
    <location>
        <begin position="791"/>
        <end position="808"/>
    </location>
</feature>
<dbReference type="EMBL" id="SDMK01000001">
    <property type="protein sequence ID" value="RXS96897.1"/>
    <property type="molecule type" value="Genomic_DNA"/>
</dbReference>
<feature type="domain" description="ABC3 transporter permease C-terminal" evidence="8">
    <location>
        <begin position="706"/>
        <end position="818"/>
    </location>
</feature>
<feature type="domain" description="MacB-like periplasmic core" evidence="9">
    <location>
        <begin position="500"/>
        <end position="633"/>
    </location>
</feature>
<feature type="transmembrane region" description="Helical" evidence="7">
    <location>
        <begin position="20"/>
        <end position="43"/>
    </location>
</feature>
<evidence type="ECO:0000256" key="3">
    <source>
        <dbReference type="ARBA" id="ARBA00022692"/>
    </source>
</evidence>
<dbReference type="Pfam" id="PF12704">
    <property type="entry name" value="MacB_PCD"/>
    <property type="match status" value="2"/>
</dbReference>
<feature type="transmembrane region" description="Helical" evidence="7">
    <location>
        <begin position="280"/>
        <end position="304"/>
    </location>
</feature>
<dbReference type="Proteomes" id="UP000290253">
    <property type="component" value="Unassembled WGS sequence"/>
</dbReference>
<dbReference type="NCBIfam" id="TIGR03434">
    <property type="entry name" value="ADOP"/>
    <property type="match status" value="1"/>
</dbReference>
<keyword evidence="11" id="KW-1185">Reference proteome</keyword>
<feature type="domain" description="MacB-like periplasmic core" evidence="9">
    <location>
        <begin position="22"/>
        <end position="236"/>
    </location>
</feature>
<feature type="transmembrane region" description="Helical" evidence="7">
    <location>
        <begin position="746"/>
        <end position="771"/>
    </location>
</feature>
<feature type="transmembrane region" description="Helical" evidence="7">
    <location>
        <begin position="428"/>
        <end position="448"/>
    </location>
</feature>
<evidence type="ECO:0000256" key="4">
    <source>
        <dbReference type="ARBA" id="ARBA00022989"/>
    </source>
</evidence>
<dbReference type="OrthoDB" id="6277143at2"/>
<evidence type="ECO:0000259" key="9">
    <source>
        <dbReference type="Pfam" id="PF12704"/>
    </source>
</evidence>
<dbReference type="GO" id="GO:0005886">
    <property type="term" value="C:plasma membrane"/>
    <property type="evidence" value="ECO:0007669"/>
    <property type="project" value="UniProtKB-SubCell"/>
</dbReference>
<comment type="similarity">
    <text evidence="6">Belongs to the ABC-4 integral membrane protein family.</text>
</comment>
<dbReference type="PANTHER" id="PTHR30572">
    <property type="entry name" value="MEMBRANE COMPONENT OF TRANSPORTER-RELATED"/>
    <property type="match status" value="1"/>
</dbReference>
<evidence type="ECO:0000256" key="1">
    <source>
        <dbReference type="ARBA" id="ARBA00004651"/>
    </source>
</evidence>
<feature type="domain" description="ABC3 transporter permease C-terminal" evidence="8">
    <location>
        <begin position="288"/>
        <end position="402"/>
    </location>
</feature>
<comment type="subcellular location">
    <subcellularLocation>
        <location evidence="1">Cell membrane</location>
        <topology evidence="1">Multi-pass membrane protein</topology>
    </subcellularLocation>
</comment>
<feature type="transmembrane region" description="Helical" evidence="7">
    <location>
        <begin position="335"/>
        <end position="357"/>
    </location>
</feature>
<evidence type="ECO:0000259" key="8">
    <source>
        <dbReference type="Pfam" id="PF02687"/>
    </source>
</evidence>
<evidence type="ECO:0000256" key="2">
    <source>
        <dbReference type="ARBA" id="ARBA00022475"/>
    </source>
</evidence>
<organism evidence="10 11">
    <name type="scientific">Silvibacterium dinghuense</name>
    <dbReference type="NCBI Taxonomy" id="1560006"/>
    <lineage>
        <taxon>Bacteria</taxon>
        <taxon>Pseudomonadati</taxon>
        <taxon>Acidobacteriota</taxon>
        <taxon>Terriglobia</taxon>
        <taxon>Terriglobales</taxon>
        <taxon>Acidobacteriaceae</taxon>
        <taxon>Silvibacterium</taxon>
    </lineage>
</organism>
<dbReference type="PANTHER" id="PTHR30572:SF4">
    <property type="entry name" value="ABC TRANSPORTER PERMEASE YTRF"/>
    <property type="match status" value="1"/>
</dbReference>
<feature type="transmembrane region" description="Helical" evidence="7">
    <location>
        <begin position="700"/>
        <end position="726"/>
    </location>
</feature>
<comment type="caution">
    <text evidence="10">The sequence shown here is derived from an EMBL/GenBank/DDBJ whole genome shotgun (WGS) entry which is preliminary data.</text>
</comment>
<evidence type="ECO:0000313" key="11">
    <source>
        <dbReference type="Proteomes" id="UP000290253"/>
    </source>
</evidence>
<dbReference type="RefSeq" id="WP_129206679.1">
    <property type="nucleotide sequence ID" value="NZ_BMGU01000001.1"/>
</dbReference>
<dbReference type="Pfam" id="PF02687">
    <property type="entry name" value="FtsX"/>
    <property type="match status" value="2"/>
</dbReference>
<keyword evidence="3 7" id="KW-0812">Transmembrane</keyword>
<keyword evidence="2" id="KW-1003">Cell membrane</keyword>
<protein>
    <submittedName>
        <fullName evidence="10">ABC transporter permease</fullName>
    </submittedName>
</protein>